<comment type="caution">
    <text evidence="9">The sequence shown here is derived from an EMBL/GenBank/DDBJ whole genome shotgun (WGS) entry which is preliminary data.</text>
</comment>
<dbReference type="Gene3D" id="3.40.50.720">
    <property type="entry name" value="NAD(P)-binding Rossmann-like Domain"/>
    <property type="match status" value="1"/>
</dbReference>
<evidence type="ECO:0000259" key="7">
    <source>
        <dbReference type="Pfam" id="PF00107"/>
    </source>
</evidence>
<evidence type="ECO:0000256" key="1">
    <source>
        <dbReference type="ARBA" id="ARBA00001947"/>
    </source>
</evidence>
<dbReference type="Pfam" id="PF08240">
    <property type="entry name" value="ADH_N"/>
    <property type="match status" value="1"/>
</dbReference>
<dbReference type="SUPFAM" id="SSF51735">
    <property type="entry name" value="NAD(P)-binding Rossmann-fold domains"/>
    <property type="match status" value="1"/>
</dbReference>
<dbReference type="Gene3D" id="3.90.180.10">
    <property type="entry name" value="Medium-chain alcohol dehydrogenases, catalytic domain"/>
    <property type="match status" value="1"/>
</dbReference>
<evidence type="ECO:0008006" key="11">
    <source>
        <dbReference type="Google" id="ProtNLM"/>
    </source>
</evidence>
<evidence type="ECO:0000259" key="8">
    <source>
        <dbReference type="Pfam" id="PF08240"/>
    </source>
</evidence>
<evidence type="ECO:0000313" key="10">
    <source>
        <dbReference type="Proteomes" id="UP000568158"/>
    </source>
</evidence>
<proteinExistence type="inferred from homology"/>
<sequence length="415" mass="44143">MLARSVLGRLAVSSGPQILRSIAIAGGRCCAMPLASAIYKTRSFSSTSPSSMKGLLYYGSKNVKYSEDAPEPQIQDDNQVKIKVAYCGICGTDLHEYLDGPIFFPKEGKKDKISGFKLPLVEGHELSGTVVQVGKNVKSIKVGDKAVVEASGHCSDRKYYKDTVEQSKPLCGACKKGMPNICRDLSFLGLGTASGGFGEYIVYGADHVVKVPESIPLDIAALVEPISVAWHAVERANFKKGQTALVLGGGPIGLATILALKGHEAGKIVCSEPALLRREFAEKLGAEVFNPMDHKDAIGDLKALVPETEGFDASFDCSGIPVTFSTSISALGAGGTAVNVAIWADKPIKYMPMCLSYEEKFATGSMGYITGRIPLDAAKMMITGKVALKDTVSVGYKNLIEHKEKNVKILVSPSA</sequence>
<keyword evidence="5" id="KW-0560">Oxidoreductase</keyword>
<comment type="cofactor">
    <cofactor evidence="1 6">
        <name>Zn(2+)</name>
        <dbReference type="ChEBI" id="CHEBI:29105"/>
    </cofactor>
</comment>
<evidence type="ECO:0000256" key="4">
    <source>
        <dbReference type="ARBA" id="ARBA00022833"/>
    </source>
</evidence>
<dbReference type="GO" id="GO:0034079">
    <property type="term" value="P:butanediol biosynthetic process"/>
    <property type="evidence" value="ECO:0007669"/>
    <property type="project" value="TreeGrafter"/>
</dbReference>
<dbReference type="PANTHER" id="PTHR43161:SF23">
    <property type="entry name" value="(R,R)-BUTANEDIOL DEHYDROGENASE-RELATED"/>
    <property type="match status" value="1"/>
</dbReference>
<reference evidence="9 10" key="1">
    <citation type="journal article" date="2020" name="Appl. Microbiol. Biotechnol.">
        <title>Targeted gene deletion in Brettanomyces bruxellensis with an expression-free CRISPR-Cas9 system.</title>
        <authorList>
            <person name="Varela C."/>
            <person name="Bartel C."/>
            <person name="Onetto C."/>
            <person name="Borneman A."/>
        </authorList>
    </citation>
    <scope>NUCLEOTIDE SEQUENCE [LARGE SCALE GENOMIC DNA]</scope>
    <source>
        <strain evidence="9 10">AWRI1613</strain>
    </source>
</reference>
<dbReference type="InterPro" id="IPR011032">
    <property type="entry name" value="GroES-like_sf"/>
</dbReference>
<keyword evidence="4 6" id="KW-0862">Zinc</keyword>
<feature type="domain" description="Alcohol dehydrogenase-like C-terminal" evidence="7">
    <location>
        <begin position="251"/>
        <end position="368"/>
    </location>
</feature>
<protein>
    <recommendedName>
        <fullName evidence="11">Alcohol dehydrogenase</fullName>
    </recommendedName>
</protein>
<evidence type="ECO:0000256" key="2">
    <source>
        <dbReference type="ARBA" id="ARBA00008072"/>
    </source>
</evidence>
<evidence type="ECO:0000256" key="3">
    <source>
        <dbReference type="ARBA" id="ARBA00022723"/>
    </source>
</evidence>
<dbReference type="CDD" id="cd08233">
    <property type="entry name" value="butanediol_DH_like"/>
    <property type="match status" value="1"/>
</dbReference>
<keyword evidence="3 6" id="KW-0479">Metal-binding</keyword>
<dbReference type="InterPro" id="IPR013154">
    <property type="entry name" value="ADH-like_N"/>
</dbReference>
<dbReference type="PANTHER" id="PTHR43161">
    <property type="entry name" value="SORBITOL DEHYDROGENASE"/>
    <property type="match status" value="1"/>
</dbReference>
<dbReference type="GO" id="GO:0008270">
    <property type="term" value="F:zinc ion binding"/>
    <property type="evidence" value="ECO:0007669"/>
    <property type="project" value="InterPro"/>
</dbReference>
<dbReference type="PROSITE" id="PS00059">
    <property type="entry name" value="ADH_ZINC"/>
    <property type="match status" value="1"/>
</dbReference>
<dbReference type="Proteomes" id="UP000568158">
    <property type="component" value="Unassembled WGS sequence"/>
</dbReference>
<dbReference type="AlphaFoldDB" id="A0A8H6BCR2"/>
<dbReference type="Pfam" id="PF00107">
    <property type="entry name" value="ADH_zinc_N"/>
    <property type="match status" value="1"/>
</dbReference>
<dbReference type="SUPFAM" id="SSF50129">
    <property type="entry name" value="GroES-like"/>
    <property type="match status" value="1"/>
</dbReference>
<evidence type="ECO:0000256" key="6">
    <source>
        <dbReference type="RuleBase" id="RU361277"/>
    </source>
</evidence>
<comment type="similarity">
    <text evidence="2 6">Belongs to the zinc-containing alcohol dehydrogenase family.</text>
</comment>
<evidence type="ECO:0000313" key="9">
    <source>
        <dbReference type="EMBL" id="KAF6008954.1"/>
    </source>
</evidence>
<gene>
    <name evidence="9" type="ORF">HII12_003843</name>
</gene>
<evidence type="ECO:0000256" key="5">
    <source>
        <dbReference type="ARBA" id="ARBA00023002"/>
    </source>
</evidence>
<dbReference type="EMBL" id="JABCYN010000032">
    <property type="protein sequence ID" value="KAF6008954.1"/>
    <property type="molecule type" value="Genomic_DNA"/>
</dbReference>
<dbReference type="GO" id="GO:0005737">
    <property type="term" value="C:cytoplasm"/>
    <property type="evidence" value="ECO:0007669"/>
    <property type="project" value="TreeGrafter"/>
</dbReference>
<name>A0A8H6BCR2_DEKBR</name>
<dbReference type="GO" id="GO:0000721">
    <property type="term" value="F:(R,R)-butanediol dehydrogenase activity"/>
    <property type="evidence" value="ECO:0007669"/>
    <property type="project" value="TreeGrafter"/>
</dbReference>
<accession>A0A8H6BCR2</accession>
<feature type="domain" description="Alcohol dehydrogenase-like N-terminal" evidence="8">
    <location>
        <begin position="77"/>
        <end position="213"/>
    </location>
</feature>
<dbReference type="InterPro" id="IPR013149">
    <property type="entry name" value="ADH-like_C"/>
</dbReference>
<dbReference type="InterPro" id="IPR002328">
    <property type="entry name" value="ADH_Zn_CS"/>
</dbReference>
<organism evidence="9 10">
    <name type="scientific">Dekkera bruxellensis</name>
    <name type="common">Brettanomyces custersii</name>
    <dbReference type="NCBI Taxonomy" id="5007"/>
    <lineage>
        <taxon>Eukaryota</taxon>
        <taxon>Fungi</taxon>
        <taxon>Dikarya</taxon>
        <taxon>Ascomycota</taxon>
        <taxon>Saccharomycotina</taxon>
        <taxon>Pichiomycetes</taxon>
        <taxon>Pichiales</taxon>
        <taxon>Pichiaceae</taxon>
        <taxon>Brettanomyces</taxon>
    </lineage>
</organism>
<dbReference type="InterPro" id="IPR036291">
    <property type="entry name" value="NAD(P)-bd_dom_sf"/>
</dbReference>